<evidence type="ECO:0000256" key="1">
    <source>
        <dbReference type="ARBA" id="ARBA00010641"/>
    </source>
</evidence>
<keyword evidence="4" id="KW-0238">DNA-binding</keyword>
<feature type="domain" description="RNA polymerase sigma-70 region 2" evidence="6">
    <location>
        <begin position="7"/>
        <end position="71"/>
    </location>
</feature>
<dbReference type="GO" id="GO:0016987">
    <property type="term" value="F:sigma factor activity"/>
    <property type="evidence" value="ECO:0007669"/>
    <property type="project" value="UniProtKB-KW"/>
</dbReference>
<keyword evidence="2" id="KW-0805">Transcription regulation</keyword>
<accession>A0A8J6MZ35</accession>
<dbReference type="PANTHER" id="PTHR43133">
    <property type="entry name" value="RNA POLYMERASE ECF-TYPE SIGMA FACTO"/>
    <property type="match status" value="1"/>
</dbReference>
<evidence type="ECO:0000256" key="2">
    <source>
        <dbReference type="ARBA" id="ARBA00023015"/>
    </source>
</evidence>
<comment type="caution">
    <text evidence="8">The sequence shown here is derived from an EMBL/GenBank/DDBJ whole genome shotgun (WGS) entry which is preliminary data.</text>
</comment>
<dbReference type="GO" id="GO:0006352">
    <property type="term" value="P:DNA-templated transcription initiation"/>
    <property type="evidence" value="ECO:0007669"/>
    <property type="project" value="InterPro"/>
</dbReference>
<dbReference type="Pfam" id="PF08281">
    <property type="entry name" value="Sigma70_r4_2"/>
    <property type="match status" value="1"/>
</dbReference>
<sequence length="188" mass="21876">MDFSEIYDIHYGPVRAFIAKMVGDRWMADDLTQDTFIKVRKNLNGLKDDSKIMPWIFRIARNRCLDYFRSGAARNKGQELTNRFQKSIEPVVQMQLEQRQMSQCVQDKIYLLPETLRVALIFSDTMEMTNQETADILDITVSNVTVRVHRARKALKVILEQECIFEHDERSVMVCEPKTDAHLGRSGC</sequence>
<dbReference type="InterPro" id="IPR007627">
    <property type="entry name" value="RNA_pol_sigma70_r2"/>
</dbReference>
<protein>
    <submittedName>
        <fullName evidence="8">RNA polymerase sigma factor</fullName>
    </submittedName>
</protein>
<dbReference type="InterPro" id="IPR036388">
    <property type="entry name" value="WH-like_DNA-bd_sf"/>
</dbReference>
<dbReference type="SUPFAM" id="SSF88946">
    <property type="entry name" value="Sigma2 domain of RNA polymerase sigma factors"/>
    <property type="match status" value="1"/>
</dbReference>
<dbReference type="NCBIfam" id="TIGR02937">
    <property type="entry name" value="sigma70-ECF"/>
    <property type="match status" value="1"/>
</dbReference>
<evidence type="ECO:0000259" key="6">
    <source>
        <dbReference type="Pfam" id="PF04542"/>
    </source>
</evidence>
<dbReference type="EMBL" id="JACNJD010000198">
    <property type="protein sequence ID" value="MBC8177235.1"/>
    <property type="molecule type" value="Genomic_DNA"/>
</dbReference>
<dbReference type="InterPro" id="IPR014284">
    <property type="entry name" value="RNA_pol_sigma-70_dom"/>
</dbReference>
<dbReference type="InterPro" id="IPR039425">
    <property type="entry name" value="RNA_pol_sigma-70-like"/>
</dbReference>
<dbReference type="InterPro" id="IPR013325">
    <property type="entry name" value="RNA_pol_sigma_r2"/>
</dbReference>
<evidence type="ECO:0000256" key="5">
    <source>
        <dbReference type="ARBA" id="ARBA00023163"/>
    </source>
</evidence>
<dbReference type="Proteomes" id="UP000650524">
    <property type="component" value="Unassembled WGS sequence"/>
</dbReference>
<proteinExistence type="inferred from homology"/>
<dbReference type="PANTHER" id="PTHR43133:SF8">
    <property type="entry name" value="RNA POLYMERASE SIGMA FACTOR HI_1459-RELATED"/>
    <property type="match status" value="1"/>
</dbReference>
<dbReference type="Gene3D" id="1.10.10.10">
    <property type="entry name" value="Winged helix-like DNA-binding domain superfamily/Winged helix DNA-binding domain"/>
    <property type="match status" value="1"/>
</dbReference>
<feature type="domain" description="RNA polymerase sigma factor 70 region 4 type 2" evidence="7">
    <location>
        <begin position="103"/>
        <end position="155"/>
    </location>
</feature>
<dbReference type="GO" id="GO:0003677">
    <property type="term" value="F:DNA binding"/>
    <property type="evidence" value="ECO:0007669"/>
    <property type="project" value="UniProtKB-KW"/>
</dbReference>
<dbReference type="InterPro" id="IPR013324">
    <property type="entry name" value="RNA_pol_sigma_r3/r4-like"/>
</dbReference>
<evidence type="ECO:0000256" key="4">
    <source>
        <dbReference type="ARBA" id="ARBA00023125"/>
    </source>
</evidence>
<dbReference type="CDD" id="cd06171">
    <property type="entry name" value="Sigma70_r4"/>
    <property type="match status" value="1"/>
</dbReference>
<evidence type="ECO:0000313" key="8">
    <source>
        <dbReference type="EMBL" id="MBC8177235.1"/>
    </source>
</evidence>
<evidence type="ECO:0000259" key="7">
    <source>
        <dbReference type="Pfam" id="PF08281"/>
    </source>
</evidence>
<dbReference type="InterPro" id="IPR013249">
    <property type="entry name" value="RNA_pol_sigma70_r4_t2"/>
</dbReference>
<keyword evidence="3" id="KW-0731">Sigma factor</keyword>
<gene>
    <name evidence="8" type="ORF">H8E19_07495</name>
</gene>
<evidence type="ECO:0000313" key="9">
    <source>
        <dbReference type="Proteomes" id="UP000650524"/>
    </source>
</evidence>
<dbReference type="Pfam" id="PF04542">
    <property type="entry name" value="Sigma70_r2"/>
    <property type="match status" value="1"/>
</dbReference>
<dbReference type="SUPFAM" id="SSF88659">
    <property type="entry name" value="Sigma3 and sigma4 domains of RNA polymerase sigma factors"/>
    <property type="match status" value="1"/>
</dbReference>
<comment type="similarity">
    <text evidence="1">Belongs to the sigma-70 factor family. ECF subfamily.</text>
</comment>
<organism evidence="8 9">
    <name type="scientific">Candidatus Desulfacyla euxinica</name>
    <dbReference type="NCBI Taxonomy" id="2841693"/>
    <lineage>
        <taxon>Bacteria</taxon>
        <taxon>Deltaproteobacteria</taxon>
        <taxon>Candidatus Desulfacyla</taxon>
    </lineage>
</organism>
<keyword evidence="5" id="KW-0804">Transcription</keyword>
<dbReference type="AlphaFoldDB" id="A0A8J6MZ35"/>
<reference evidence="8 9" key="1">
    <citation type="submission" date="2020-08" db="EMBL/GenBank/DDBJ databases">
        <title>Bridging the membrane lipid divide: bacteria of the FCB group superphylum have the potential to synthesize archaeal ether lipids.</title>
        <authorList>
            <person name="Villanueva L."/>
            <person name="Von Meijenfeldt F.A.B."/>
            <person name="Westbye A.B."/>
            <person name="Yadav S."/>
            <person name="Hopmans E.C."/>
            <person name="Dutilh B.E."/>
            <person name="Sinninghe Damste J.S."/>
        </authorList>
    </citation>
    <scope>NUCLEOTIDE SEQUENCE [LARGE SCALE GENOMIC DNA]</scope>
    <source>
        <strain evidence="8">NIOZ-UU27</strain>
    </source>
</reference>
<name>A0A8J6MZ35_9DELT</name>
<evidence type="ECO:0000256" key="3">
    <source>
        <dbReference type="ARBA" id="ARBA00023082"/>
    </source>
</evidence>
<dbReference type="Gene3D" id="1.10.1740.10">
    <property type="match status" value="1"/>
</dbReference>